<keyword evidence="2" id="KW-1185">Reference proteome</keyword>
<reference evidence="1 2" key="1">
    <citation type="submission" date="2023-03" db="EMBL/GenBank/DDBJ databases">
        <title>YIM 133296 draft genome.</title>
        <authorList>
            <person name="Xiong L."/>
        </authorList>
    </citation>
    <scope>NUCLEOTIDE SEQUENCE [LARGE SCALE GENOMIC DNA]</scope>
    <source>
        <strain evidence="1 2">YIM 133296</strain>
    </source>
</reference>
<dbReference type="RefSeq" id="WP_277191319.1">
    <property type="nucleotide sequence ID" value="NZ_JAROAV010000019.1"/>
</dbReference>
<comment type="caution">
    <text evidence="1">The sequence shown here is derived from an EMBL/GenBank/DDBJ whole genome shotgun (WGS) entry which is preliminary data.</text>
</comment>
<gene>
    <name evidence="1" type="ORF">P4R38_05255</name>
</gene>
<evidence type="ECO:0000313" key="2">
    <source>
        <dbReference type="Proteomes" id="UP001528912"/>
    </source>
</evidence>
<organism evidence="1 2">
    <name type="scientific">Luteipulveratus flavus</name>
    <dbReference type="NCBI Taxonomy" id="3031728"/>
    <lineage>
        <taxon>Bacteria</taxon>
        <taxon>Bacillati</taxon>
        <taxon>Actinomycetota</taxon>
        <taxon>Actinomycetes</taxon>
        <taxon>Micrococcales</taxon>
        <taxon>Dermacoccaceae</taxon>
        <taxon>Luteipulveratus</taxon>
    </lineage>
</organism>
<dbReference type="EMBL" id="JAROAV010000019">
    <property type="protein sequence ID" value="MDF8263648.1"/>
    <property type="molecule type" value="Genomic_DNA"/>
</dbReference>
<proteinExistence type="predicted"/>
<sequence>MNGLSGMVALIALNCIVMLALPLGLAALEKAIPELSGSSEPAEPAAATVTPLPAGAPAAQDLRVVQDEASLAS</sequence>
<accession>A0ABT6C4A5</accession>
<evidence type="ECO:0000313" key="1">
    <source>
        <dbReference type="EMBL" id="MDF8263648.1"/>
    </source>
</evidence>
<protein>
    <submittedName>
        <fullName evidence="1">Uncharacterized protein</fullName>
    </submittedName>
</protein>
<dbReference type="Proteomes" id="UP001528912">
    <property type="component" value="Unassembled WGS sequence"/>
</dbReference>
<name>A0ABT6C4A5_9MICO</name>